<sequence length="82" mass="8886">MVDPNAPIRLVHASRGKIVRAEPVSALYEQGRVHHVGMFAELEDQLCSFAPGSAKSPDRLDALVYAISDLMVARAAPQLLFA</sequence>
<accession>A0ABZ0HTA0</accession>
<reference evidence="3 4" key="1">
    <citation type="submission" date="2023-10" db="EMBL/GenBank/DDBJ databases">
        <title>Novel methanotroph of the genus Methylocapsa from a subarctic wetland.</title>
        <authorList>
            <person name="Belova S.E."/>
            <person name="Oshkin I.Y."/>
            <person name="Miroshnikov K."/>
            <person name="Dedysh S.N."/>
        </authorList>
    </citation>
    <scope>NUCLEOTIDE SEQUENCE [LARGE SCALE GENOMIC DNA]</scope>
    <source>
        <strain evidence="3 4">RX1</strain>
    </source>
</reference>
<evidence type="ECO:0000259" key="2">
    <source>
        <dbReference type="Pfam" id="PF17289"/>
    </source>
</evidence>
<dbReference type="InterPro" id="IPR035421">
    <property type="entry name" value="Terminase_6C"/>
</dbReference>
<dbReference type="EMBL" id="CP136862">
    <property type="protein sequence ID" value="WOJ89898.1"/>
    <property type="molecule type" value="Genomic_DNA"/>
</dbReference>
<dbReference type="Pfam" id="PF17289">
    <property type="entry name" value="Terminase_6C"/>
    <property type="match status" value="1"/>
</dbReference>
<protein>
    <recommendedName>
        <fullName evidence="2">Terminase large subunit gp17-like C-terminal domain-containing protein</fullName>
    </recommendedName>
</protein>
<evidence type="ECO:0000256" key="1">
    <source>
        <dbReference type="ARBA" id="ARBA00022612"/>
    </source>
</evidence>
<keyword evidence="1" id="KW-1188">Viral release from host cell</keyword>
<gene>
    <name evidence="3" type="ORF">RZS28_00860</name>
</gene>
<proteinExistence type="predicted"/>
<dbReference type="Proteomes" id="UP001626536">
    <property type="component" value="Chromosome"/>
</dbReference>
<evidence type="ECO:0000313" key="4">
    <source>
        <dbReference type="Proteomes" id="UP001626536"/>
    </source>
</evidence>
<dbReference type="RefSeq" id="WP_407339344.1">
    <property type="nucleotide sequence ID" value="NZ_CP136862.1"/>
</dbReference>
<feature type="domain" description="Terminase large subunit gp17-like C-terminal" evidence="2">
    <location>
        <begin position="7"/>
        <end position="68"/>
    </location>
</feature>
<organism evidence="3 4">
    <name type="scientific">Methylocapsa polymorpha</name>
    <dbReference type="NCBI Taxonomy" id="3080828"/>
    <lineage>
        <taxon>Bacteria</taxon>
        <taxon>Pseudomonadati</taxon>
        <taxon>Pseudomonadota</taxon>
        <taxon>Alphaproteobacteria</taxon>
        <taxon>Hyphomicrobiales</taxon>
        <taxon>Beijerinckiaceae</taxon>
        <taxon>Methylocapsa</taxon>
    </lineage>
</organism>
<name>A0ABZ0HTA0_9HYPH</name>
<evidence type="ECO:0000313" key="3">
    <source>
        <dbReference type="EMBL" id="WOJ89898.1"/>
    </source>
</evidence>
<keyword evidence="4" id="KW-1185">Reference proteome</keyword>